<dbReference type="EMBL" id="CP111012">
    <property type="protein sequence ID" value="WAQ93931.1"/>
    <property type="molecule type" value="Genomic_DNA"/>
</dbReference>
<sequence>GRQGLGTAVYVFPARQPGSGLANHIGSITVACLGVNGSVADVSAVNAATLVSVFCNGRKRKDQRMITVGKDKISHTGNLDWYVRVLYDNTLCDTWACIEKMEEVLFEIEFVYSEQHHMKLWAKSPSGTKSTLANIEPFAKTDKARRVRNTFRSNHFWGEKSEGRWGVYIGCNFSAAYPFP</sequence>
<organism evidence="5 6">
    <name type="scientific">Mya arenaria</name>
    <name type="common">Soft-shell clam</name>
    <dbReference type="NCBI Taxonomy" id="6604"/>
    <lineage>
        <taxon>Eukaryota</taxon>
        <taxon>Metazoa</taxon>
        <taxon>Spiralia</taxon>
        <taxon>Lophotrochozoa</taxon>
        <taxon>Mollusca</taxon>
        <taxon>Bivalvia</taxon>
        <taxon>Autobranchia</taxon>
        <taxon>Heteroconchia</taxon>
        <taxon>Euheterodonta</taxon>
        <taxon>Imparidentia</taxon>
        <taxon>Neoheterodontei</taxon>
        <taxon>Myida</taxon>
        <taxon>Myoidea</taxon>
        <taxon>Myidae</taxon>
        <taxon>Mya</taxon>
    </lineage>
</organism>
<protein>
    <recommendedName>
        <fullName evidence="4">P/Homo B domain-containing protein</fullName>
    </recommendedName>
</protein>
<dbReference type="InterPro" id="IPR008979">
    <property type="entry name" value="Galactose-bd-like_sf"/>
</dbReference>
<feature type="non-terminal residue" evidence="5">
    <location>
        <position position="180"/>
    </location>
</feature>
<keyword evidence="3" id="KW-0720">Serine protease</keyword>
<feature type="non-terminal residue" evidence="5">
    <location>
        <position position="1"/>
    </location>
</feature>
<accession>A0ABY7D8C9</accession>
<gene>
    <name evidence="5" type="ORF">MAR_006402</name>
</gene>
<name>A0ABY7D8C9_MYAAR</name>
<evidence type="ECO:0000256" key="2">
    <source>
        <dbReference type="ARBA" id="ARBA00022801"/>
    </source>
</evidence>
<dbReference type="Pfam" id="PF01483">
    <property type="entry name" value="P_proprotein"/>
    <property type="match status" value="1"/>
</dbReference>
<keyword evidence="1" id="KW-0645">Protease</keyword>
<dbReference type="PANTHER" id="PTHR42884">
    <property type="entry name" value="PROPROTEIN CONVERTASE SUBTILISIN/KEXIN-RELATED"/>
    <property type="match status" value="1"/>
</dbReference>
<dbReference type="Gene3D" id="2.60.120.260">
    <property type="entry name" value="Galactose-binding domain-like"/>
    <property type="match status" value="1"/>
</dbReference>
<evidence type="ECO:0000313" key="5">
    <source>
        <dbReference type="EMBL" id="WAQ93931.1"/>
    </source>
</evidence>
<keyword evidence="6" id="KW-1185">Reference proteome</keyword>
<reference evidence="5" key="1">
    <citation type="submission" date="2022-11" db="EMBL/GenBank/DDBJ databases">
        <title>Centuries of genome instability and evolution in soft-shell clam transmissible cancer (bioRxiv).</title>
        <authorList>
            <person name="Hart S.F.M."/>
            <person name="Yonemitsu M.A."/>
            <person name="Giersch R.M."/>
            <person name="Beal B.F."/>
            <person name="Arriagada G."/>
            <person name="Davis B.W."/>
            <person name="Ostrander E.A."/>
            <person name="Goff S.P."/>
            <person name="Metzger M.J."/>
        </authorList>
    </citation>
    <scope>NUCLEOTIDE SEQUENCE</scope>
    <source>
        <strain evidence="5">MELC-2E11</strain>
        <tissue evidence="5">Siphon/mantle</tissue>
    </source>
</reference>
<dbReference type="InterPro" id="IPR002884">
    <property type="entry name" value="P_dom"/>
</dbReference>
<proteinExistence type="predicted"/>
<keyword evidence="2" id="KW-0378">Hydrolase</keyword>
<evidence type="ECO:0000259" key="4">
    <source>
        <dbReference type="Pfam" id="PF01483"/>
    </source>
</evidence>
<feature type="domain" description="P/Homo B" evidence="4">
    <location>
        <begin position="102"/>
        <end position="167"/>
    </location>
</feature>
<evidence type="ECO:0000313" key="6">
    <source>
        <dbReference type="Proteomes" id="UP001164746"/>
    </source>
</evidence>
<dbReference type="SUPFAM" id="SSF49785">
    <property type="entry name" value="Galactose-binding domain-like"/>
    <property type="match status" value="1"/>
</dbReference>
<evidence type="ECO:0000256" key="3">
    <source>
        <dbReference type="ARBA" id="ARBA00022825"/>
    </source>
</evidence>
<evidence type="ECO:0000256" key="1">
    <source>
        <dbReference type="ARBA" id="ARBA00022670"/>
    </source>
</evidence>
<dbReference type="PANTHER" id="PTHR42884:SF14">
    <property type="entry name" value="NEUROENDOCRINE CONVERTASE 1"/>
    <property type="match status" value="1"/>
</dbReference>
<dbReference type="Proteomes" id="UP001164746">
    <property type="component" value="Chromosome 1"/>
</dbReference>